<comment type="caution">
    <text evidence="11">The sequence shown here is derived from an EMBL/GenBank/DDBJ whole genome shotgun (WGS) entry which is preliminary data.</text>
</comment>
<feature type="transmembrane region" description="Helical" evidence="10">
    <location>
        <begin position="34"/>
        <end position="54"/>
    </location>
</feature>
<organism evidence="11 12">
    <name type="scientific">Laceyella putida</name>
    <dbReference type="NCBI Taxonomy" id="110101"/>
    <lineage>
        <taxon>Bacteria</taxon>
        <taxon>Bacillati</taxon>
        <taxon>Bacillota</taxon>
        <taxon>Bacilli</taxon>
        <taxon>Bacillales</taxon>
        <taxon>Thermoactinomycetaceae</taxon>
        <taxon>Laceyella</taxon>
    </lineage>
</organism>
<comment type="activity regulation">
    <text evidence="10">Na(+) is not transported, but it plays an essential structural role and its presence is essential for fluoride channel function.</text>
</comment>
<dbReference type="HAMAP" id="MF_00454">
    <property type="entry name" value="FluC"/>
    <property type="match status" value="1"/>
</dbReference>
<comment type="subcellular location">
    <subcellularLocation>
        <location evidence="1 10">Cell membrane</location>
        <topology evidence="1 10">Multi-pass membrane protein</topology>
    </subcellularLocation>
</comment>
<evidence type="ECO:0000256" key="9">
    <source>
        <dbReference type="ARBA" id="ARBA00049940"/>
    </source>
</evidence>
<evidence type="ECO:0000256" key="4">
    <source>
        <dbReference type="ARBA" id="ARBA00022989"/>
    </source>
</evidence>
<feature type="binding site" evidence="10">
    <location>
        <position position="77"/>
    </location>
    <ligand>
        <name>Na(+)</name>
        <dbReference type="ChEBI" id="CHEBI:29101"/>
        <note>structural</note>
    </ligand>
</feature>
<reference evidence="12" key="1">
    <citation type="journal article" date="2019" name="Int. J. Syst. Evol. Microbiol.">
        <title>The Global Catalogue of Microorganisms (GCM) 10K type strain sequencing project: providing services to taxonomists for standard genome sequencing and annotation.</title>
        <authorList>
            <consortium name="The Broad Institute Genomics Platform"/>
            <consortium name="The Broad Institute Genome Sequencing Center for Infectious Disease"/>
            <person name="Wu L."/>
            <person name="Ma J."/>
        </authorList>
    </citation>
    <scope>NUCLEOTIDE SEQUENCE [LARGE SCALE GENOMIC DNA]</scope>
    <source>
        <strain evidence="12">CGMCC 1.12942</strain>
    </source>
</reference>
<evidence type="ECO:0000256" key="3">
    <source>
        <dbReference type="ARBA" id="ARBA00022692"/>
    </source>
</evidence>
<evidence type="ECO:0000256" key="5">
    <source>
        <dbReference type="ARBA" id="ARBA00023136"/>
    </source>
</evidence>
<name>A0ABW2RNC8_9BACL</name>
<keyword evidence="12" id="KW-1185">Reference proteome</keyword>
<dbReference type="InterPro" id="IPR003691">
    <property type="entry name" value="FluC"/>
</dbReference>
<keyword evidence="3 10" id="KW-0812">Transmembrane</keyword>
<feature type="transmembrane region" description="Helical" evidence="10">
    <location>
        <begin position="101"/>
        <end position="123"/>
    </location>
</feature>
<keyword evidence="10" id="KW-0406">Ion transport</keyword>
<proteinExistence type="inferred from homology"/>
<keyword evidence="10" id="KW-0813">Transport</keyword>
<keyword evidence="4 10" id="KW-1133">Transmembrane helix</keyword>
<keyword evidence="5 10" id="KW-0472">Membrane</keyword>
<comment type="catalytic activity">
    <reaction evidence="8">
        <text>fluoride(in) = fluoride(out)</text>
        <dbReference type="Rhea" id="RHEA:76159"/>
        <dbReference type="ChEBI" id="CHEBI:17051"/>
    </reaction>
    <physiologicalReaction direction="left-to-right" evidence="8">
        <dbReference type="Rhea" id="RHEA:76160"/>
    </physiologicalReaction>
</comment>
<dbReference type="Pfam" id="PF02537">
    <property type="entry name" value="CRCB"/>
    <property type="match status" value="1"/>
</dbReference>
<keyword evidence="2 10" id="KW-1003">Cell membrane</keyword>
<keyword evidence="10" id="KW-0915">Sodium</keyword>
<evidence type="ECO:0000256" key="8">
    <source>
        <dbReference type="ARBA" id="ARBA00035585"/>
    </source>
</evidence>
<evidence type="ECO:0000256" key="10">
    <source>
        <dbReference type="HAMAP-Rule" id="MF_00454"/>
    </source>
</evidence>
<feature type="transmembrane region" description="Helical" evidence="10">
    <location>
        <begin position="75"/>
        <end position="95"/>
    </location>
</feature>
<dbReference type="RefSeq" id="WP_379866367.1">
    <property type="nucleotide sequence ID" value="NZ_JBHTBW010000050.1"/>
</dbReference>
<dbReference type="Proteomes" id="UP001596500">
    <property type="component" value="Unassembled WGS sequence"/>
</dbReference>
<evidence type="ECO:0000256" key="2">
    <source>
        <dbReference type="ARBA" id="ARBA00022475"/>
    </source>
</evidence>
<dbReference type="NCBIfam" id="TIGR00494">
    <property type="entry name" value="crcB"/>
    <property type="match status" value="1"/>
</dbReference>
<comment type="function">
    <text evidence="9 10">Fluoride-specific ion channel. Important for reducing fluoride concentration in the cell, thus reducing its toxicity.</text>
</comment>
<gene>
    <name evidence="10 11" type="primary">crcB</name>
    <name evidence="10" type="synonym">fluC</name>
    <name evidence="11" type="ORF">ACFQNG_15390</name>
</gene>
<evidence type="ECO:0000313" key="12">
    <source>
        <dbReference type="Proteomes" id="UP001596500"/>
    </source>
</evidence>
<sequence>MLTALTIGLGGSLGAVFRYWVSEWIKARCSPRLFPWATFTVNVTGSFVMGILLGSFQAGSISSALAHSHPLTTGFLGGYTTFSTFAVEWLTLWQTKNRLTAMLYLSLSGAIGLLACWTGYALMR</sequence>
<comment type="similarity">
    <text evidence="7 10">Belongs to the fluoride channel Fluc/FEX (TC 1.A.43) family.</text>
</comment>
<keyword evidence="6 10" id="KW-0407">Ion channel</keyword>
<evidence type="ECO:0000313" key="11">
    <source>
        <dbReference type="EMBL" id="MFC7442471.1"/>
    </source>
</evidence>
<evidence type="ECO:0000256" key="1">
    <source>
        <dbReference type="ARBA" id="ARBA00004651"/>
    </source>
</evidence>
<keyword evidence="10" id="KW-0479">Metal-binding</keyword>
<evidence type="ECO:0000256" key="7">
    <source>
        <dbReference type="ARBA" id="ARBA00035120"/>
    </source>
</evidence>
<dbReference type="PANTHER" id="PTHR28259:SF1">
    <property type="entry name" value="FLUORIDE EXPORT PROTEIN 1-RELATED"/>
    <property type="match status" value="1"/>
</dbReference>
<dbReference type="EMBL" id="JBHTBW010000050">
    <property type="protein sequence ID" value="MFC7442471.1"/>
    <property type="molecule type" value="Genomic_DNA"/>
</dbReference>
<dbReference type="PANTHER" id="PTHR28259">
    <property type="entry name" value="FLUORIDE EXPORT PROTEIN 1-RELATED"/>
    <property type="match status" value="1"/>
</dbReference>
<evidence type="ECO:0000256" key="6">
    <source>
        <dbReference type="ARBA" id="ARBA00023303"/>
    </source>
</evidence>
<accession>A0ABW2RNC8</accession>
<protein>
    <recommendedName>
        <fullName evidence="10">Fluoride-specific ion channel FluC</fullName>
    </recommendedName>
</protein>
<feature type="binding site" evidence="10">
    <location>
        <position position="80"/>
    </location>
    <ligand>
        <name>Na(+)</name>
        <dbReference type="ChEBI" id="CHEBI:29101"/>
        <note>structural</note>
    </ligand>
</feature>